<dbReference type="InterPro" id="IPR036761">
    <property type="entry name" value="TTHA0802/YceI-like_sf"/>
</dbReference>
<keyword evidence="4" id="KW-1185">Reference proteome</keyword>
<accession>A0A6B2H9K5</accession>
<evidence type="ECO:0000256" key="1">
    <source>
        <dbReference type="SAM" id="SignalP"/>
    </source>
</evidence>
<organism evidence="3 4">
    <name type="scientific">Pontibacter fetidus</name>
    <dbReference type="NCBI Taxonomy" id="2700082"/>
    <lineage>
        <taxon>Bacteria</taxon>
        <taxon>Pseudomonadati</taxon>
        <taxon>Bacteroidota</taxon>
        <taxon>Cytophagia</taxon>
        <taxon>Cytophagales</taxon>
        <taxon>Hymenobacteraceae</taxon>
        <taxon>Pontibacter</taxon>
    </lineage>
</organism>
<protein>
    <submittedName>
        <fullName evidence="3">YceI family protein</fullName>
    </submittedName>
</protein>
<dbReference type="InterPro" id="IPR007372">
    <property type="entry name" value="Lipid/polyisoprenoid-bd_YceI"/>
</dbReference>
<dbReference type="Proteomes" id="UP000478546">
    <property type="component" value="Unassembled WGS sequence"/>
</dbReference>
<evidence type="ECO:0000313" key="3">
    <source>
        <dbReference type="EMBL" id="NDK57427.1"/>
    </source>
</evidence>
<comment type="caution">
    <text evidence="3">The sequence shown here is derived from an EMBL/GenBank/DDBJ whole genome shotgun (WGS) entry which is preliminary data.</text>
</comment>
<dbReference type="PANTHER" id="PTHR34406:SF1">
    <property type="entry name" value="PROTEIN YCEI"/>
    <property type="match status" value="1"/>
</dbReference>
<evidence type="ECO:0000313" key="4">
    <source>
        <dbReference type="Proteomes" id="UP000478546"/>
    </source>
</evidence>
<dbReference type="Pfam" id="PF04264">
    <property type="entry name" value="YceI"/>
    <property type="match status" value="1"/>
</dbReference>
<feature type="domain" description="Lipid/polyisoprenoid-binding YceI-like" evidence="2">
    <location>
        <begin position="41"/>
        <end position="215"/>
    </location>
</feature>
<dbReference type="Gene3D" id="2.40.128.110">
    <property type="entry name" value="Lipid/polyisoprenoid-binding, YceI-like"/>
    <property type="match status" value="1"/>
</dbReference>
<reference evidence="3 4" key="1">
    <citation type="submission" date="2020-01" db="EMBL/GenBank/DDBJ databases">
        <authorList>
            <person name="Kim M.K."/>
        </authorList>
    </citation>
    <scope>NUCLEOTIDE SEQUENCE [LARGE SCALE GENOMIC DNA]</scope>
    <source>
        <strain evidence="3 4">BT213</strain>
    </source>
</reference>
<dbReference type="EMBL" id="JAAEAA010000026">
    <property type="protein sequence ID" value="NDK57427.1"/>
    <property type="molecule type" value="Genomic_DNA"/>
</dbReference>
<dbReference type="AlphaFoldDB" id="A0A6B2H9K5"/>
<sequence length="224" mass="23613">MKKITLVLGALSLAAMLTSSFTAATNNAAGTTIAPAVAETTLLVNTQNSTLKWNAKKVGGEHYGTINLADGSLQVNGSKLTGGTFTIAMGSIVVKDITRPDSNKKLTDHLKSDDFFAVEKHPEATFTITKAAKLAKPKAGEPNYNITGNLTIKGITNPITFPATVTINGKAAEATALVEVDRTKYDIKYRSGMMGTAADKVIYDTFTIDLKLVAEAGTKTLGTK</sequence>
<dbReference type="RefSeq" id="WP_162347488.1">
    <property type="nucleotide sequence ID" value="NZ_JAAEAA010000026.1"/>
</dbReference>
<feature type="chain" id="PRO_5025498728" evidence="1">
    <location>
        <begin position="24"/>
        <end position="224"/>
    </location>
</feature>
<dbReference type="SMART" id="SM00867">
    <property type="entry name" value="YceI"/>
    <property type="match status" value="1"/>
</dbReference>
<keyword evidence="1" id="KW-0732">Signal</keyword>
<evidence type="ECO:0000259" key="2">
    <source>
        <dbReference type="SMART" id="SM00867"/>
    </source>
</evidence>
<gene>
    <name evidence="3" type="ORF">GWO68_16000</name>
</gene>
<dbReference type="SUPFAM" id="SSF101874">
    <property type="entry name" value="YceI-like"/>
    <property type="match status" value="1"/>
</dbReference>
<name>A0A6B2H9K5_9BACT</name>
<dbReference type="PANTHER" id="PTHR34406">
    <property type="entry name" value="PROTEIN YCEI"/>
    <property type="match status" value="1"/>
</dbReference>
<proteinExistence type="predicted"/>
<feature type="signal peptide" evidence="1">
    <location>
        <begin position="1"/>
        <end position="23"/>
    </location>
</feature>